<dbReference type="Proteomes" id="UP000030645">
    <property type="component" value="Unassembled WGS sequence"/>
</dbReference>
<dbReference type="PANTHER" id="PTHR43690:SF33">
    <property type="entry name" value="STROMAL PROCESSING PEPTIDASE, CHLOROPLASTIC"/>
    <property type="match status" value="1"/>
</dbReference>
<dbReference type="PANTHER" id="PTHR43690">
    <property type="entry name" value="NARDILYSIN"/>
    <property type="match status" value="1"/>
</dbReference>
<evidence type="ECO:0000259" key="1">
    <source>
        <dbReference type="Pfam" id="PF05193"/>
    </source>
</evidence>
<reference evidence="3" key="1">
    <citation type="submission" date="2013-01" db="EMBL/GenBank/DDBJ databases">
        <title>Draft Genome Sequence of a Mulberry Tree, Morus notabilis C.K. Schneid.</title>
        <authorList>
            <person name="He N."/>
            <person name="Zhao S."/>
        </authorList>
    </citation>
    <scope>NUCLEOTIDE SEQUENCE</scope>
</reference>
<accession>W9RN45</accession>
<dbReference type="EMBL" id="KE344952">
    <property type="protein sequence ID" value="EXB88265.1"/>
    <property type="molecule type" value="Genomic_DNA"/>
</dbReference>
<dbReference type="InterPro" id="IPR011249">
    <property type="entry name" value="Metalloenz_LuxS/M16"/>
</dbReference>
<feature type="domain" description="Peptidase M16 C-terminal" evidence="1">
    <location>
        <begin position="518"/>
        <end position="724"/>
    </location>
</feature>
<dbReference type="GO" id="GO:0046872">
    <property type="term" value="F:metal ion binding"/>
    <property type="evidence" value="ECO:0007669"/>
    <property type="project" value="InterPro"/>
</dbReference>
<dbReference type="STRING" id="981085.W9RN45"/>
<gene>
    <name evidence="2" type="ORF">L484_020331</name>
</gene>
<dbReference type="Gene3D" id="3.30.830.10">
    <property type="entry name" value="Metalloenzyme, LuxS/M16 peptidase-like"/>
    <property type="match status" value="3"/>
</dbReference>
<dbReference type="eggNOG" id="KOG0959">
    <property type="taxonomic scope" value="Eukaryota"/>
</dbReference>
<name>W9RN45_9ROSA</name>
<dbReference type="InterPro" id="IPR007863">
    <property type="entry name" value="Peptidase_M16_C"/>
</dbReference>
<keyword evidence="3" id="KW-1185">Reference proteome</keyword>
<feature type="domain" description="Peptidase M16 C-terminal" evidence="1">
    <location>
        <begin position="104"/>
        <end position="131"/>
    </location>
</feature>
<organism evidence="2 3">
    <name type="scientific">Morus notabilis</name>
    <dbReference type="NCBI Taxonomy" id="981085"/>
    <lineage>
        <taxon>Eukaryota</taxon>
        <taxon>Viridiplantae</taxon>
        <taxon>Streptophyta</taxon>
        <taxon>Embryophyta</taxon>
        <taxon>Tracheophyta</taxon>
        <taxon>Spermatophyta</taxon>
        <taxon>Magnoliopsida</taxon>
        <taxon>eudicotyledons</taxon>
        <taxon>Gunneridae</taxon>
        <taxon>Pentapetalae</taxon>
        <taxon>rosids</taxon>
        <taxon>fabids</taxon>
        <taxon>Rosales</taxon>
        <taxon>Moraceae</taxon>
        <taxon>Moreae</taxon>
        <taxon>Morus</taxon>
    </lineage>
</organism>
<dbReference type="SUPFAM" id="SSF63411">
    <property type="entry name" value="LuxS/MPP-like metallohydrolase"/>
    <property type="match status" value="3"/>
</dbReference>
<dbReference type="Pfam" id="PF05193">
    <property type="entry name" value="Peptidase_M16_C"/>
    <property type="match status" value="2"/>
</dbReference>
<dbReference type="InterPro" id="IPR050626">
    <property type="entry name" value="Peptidase_M16"/>
</dbReference>
<evidence type="ECO:0000313" key="3">
    <source>
        <dbReference type="Proteomes" id="UP000030645"/>
    </source>
</evidence>
<sequence>MQYLRPRRDSAPAAAKWHNKFEENLEQWPHLNQIYEGPDTDIETEMRLASARRTKAEDTTDDDVPSTSGRQFAEATDLCQLLHSENKLNKRYNVLGLEEQIKNWSVAQIRKFYKRWYFPGNATLYIVGDINDVSKTIVAIQVPVNKFQTYGDVRNFVMKQIYLFALQFRINAKYKYCTGCARALLGTTSEPKDWKTAIKVAFHEVQRLKELGISYDEFTLHKDVILNDSANFIAVLDDDSSSDIIKLIMRNDALGRATMEVREAHKVLAAVATTITLDEVNSIGAELLELVSDFGKPSAPVPTIIMACAPTTHEVKGELVGFTIETPTELISQSQLQELWLERQPSFVPLTNSNQDVKKLHDKRTNIIHRRLSNGISIIYKMSKNEGHESVIRVIIGAGRAHESSDLKGAIALGVQTLCEGGCVGNFSNEQCTEEFITVEVSFTSRDNGMQAAFQLLHMLLEQSIWLEDAFDRARQLLLSNFQSNLKSLEQSTARKLMLAMLEDERFIEPTQKSLKNLTLQSVKDASLNKFIGNNMEVSIVGDFSEEDIESCIINYLGTIKATENFKNGPHQYEPIMCSASPSHLQSRVFLKDTEERTYACVAGLAPNIWGFNIDGKHYLESKLIVGENWISNLHRHPFFFLITMEFLTELIDTRLVEAVNGSYLAYQAKLDVHLCHKLNLGWYVISISSTPSKVHKTVNACKKVLKDFRSVKFSSDDLEEVRECMLKRHEEEMMSNSYWLKLLCLLQASYVSRKDISCLGDLSSLYKAVTMEDIYLAYDHLKISDDSIYSCIGITR</sequence>
<evidence type="ECO:0000313" key="2">
    <source>
        <dbReference type="EMBL" id="EXB88265.1"/>
    </source>
</evidence>
<proteinExistence type="predicted"/>
<dbReference type="AlphaFoldDB" id="W9RN45"/>
<protein>
    <recommendedName>
        <fullName evidence="1">Peptidase M16 C-terminal domain-containing protein</fullName>
    </recommendedName>
</protein>